<protein>
    <recommendedName>
        <fullName evidence="3">Methyltransferase type 12</fullName>
    </recommendedName>
</protein>
<dbReference type="Gene3D" id="3.40.50.150">
    <property type="entry name" value="Vaccinia Virus protein VP39"/>
    <property type="match status" value="1"/>
</dbReference>
<dbReference type="Proteomes" id="UP000181909">
    <property type="component" value="Unassembled WGS sequence"/>
</dbReference>
<accession>A0A1K2F4K0</accession>
<reference evidence="1 2" key="1">
    <citation type="submission" date="2016-11" db="EMBL/GenBank/DDBJ databases">
        <authorList>
            <person name="Jaros S."/>
            <person name="Januszkiewicz K."/>
            <person name="Wedrychowicz H."/>
        </authorList>
    </citation>
    <scope>NUCLEOTIDE SEQUENCE [LARGE SCALE GENOMIC DNA]</scope>
    <source>
        <strain evidence="1 2">OK807</strain>
    </source>
</reference>
<sequence>MAEVQEDDAGEPAQRTMTPFDDIYDQADPRAFFRELGAFGYRTPHHAQRIFRRLAALRLRAPGEVVLDLCCSYGINAALLNHELTLDDLYAHYTSPRAVAMTAEELAEHDRSFFRARRRRDAVPVIGLDIAPNAIAYARAVGLIDDGFAENLETTPPTRDLLDAARSIRLITITGGASFLSRATFQPLLDSARTLPWVAAFVLRTGSYAPIAEHLAGHGLTTETYAGRTFVQRRFTGAAEQQYAIDAVTAHGQDPDGKESAGHFHTALHLARPSADVSTPPLDELVAR</sequence>
<evidence type="ECO:0000313" key="2">
    <source>
        <dbReference type="Proteomes" id="UP000181909"/>
    </source>
</evidence>
<dbReference type="EMBL" id="FPJO01000029">
    <property type="protein sequence ID" value="SFY42172.1"/>
    <property type="molecule type" value="Genomic_DNA"/>
</dbReference>
<dbReference type="InterPro" id="IPR029063">
    <property type="entry name" value="SAM-dependent_MTases_sf"/>
</dbReference>
<proteinExistence type="predicted"/>
<organism evidence="1 2">
    <name type="scientific">Streptomyces atratus</name>
    <dbReference type="NCBI Taxonomy" id="1893"/>
    <lineage>
        <taxon>Bacteria</taxon>
        <taxon>Bacillati</taxon>
        <taxon>Actinomycetota</taxon>
        <taxon>Actinomycetes</taxon>
        <taxon>Kitasatosporales</taxon>
        <taxon>Streptomycetaceae</taxon>
        <taxon>Streptomyces</taxon>
    </lineage>
</organism>
<evidence type="ECO:0000313" key="1">
    <source>
        <dbReference type="EMBL" id="SFY42172.1"/>
    </source>
</evidence>
<dbReference type="STRING" id="1893.SAMN02787144_102957"/>
<name>A0A1K2F4K0_STRAR</name>
<dbReference type="SUPFAM" id="SSF53335">
    <property type="entry name" value="S-adenosyl-L-methionine-dependent methyltransferases"/>
    <property type="match status" value="1"/>
</dbReference>
<dbReference type="OrthoDB" id="7055571at2"/>
<dbReference type="RefSeq" id="WP_072488791.1">
    <property type="nucleotide sequence ID" value="NZ_CP108277.1"/>
</dbReference>
<evidence type="ECO:0008006" key="3">
    <source>
        <dbReference type="Google" id="ProtNLM"/>
    </source>
</evidence>
<dbReference type="AlphaFoldDB" id="A0A1K2F4K0"/>
<gene>
    <name evidence="1" type="ORF">SAMN02787144_102957</name>
</gene>